<sequence length="259" mass="27136">MKFGVDVCTLGDFAEPSRVVEMAVAAERAGWEALFVWDHLAFAWGVPSADPWVTLAAVAQATSTLRLGTAVTPLPRRRPAVVASAVATLDRLSGGRATLGVGLGGVDSEYTAFGEDADLRARARLLDAGLDVVGGLLSGAAVNGVALLPPPIQQPRPPILVGGASRAALRRAARWDGWLAAGDAEDGSMTVSPTEIAASVEYIRQHRDGPCEVVLVGASPRNDDPLLTEYADAGVTLWLEHIHGRRASPDALLARILEP</sequence>
<dbReference type="InterPro" id="IPR011251">
    <property type="entry name" value="Luciferase-like_dom"/>
</dbReference>
<evidence type="ECO:0000256" key="1">
    <source>
        <dbReference type="ARBA" id="ARBA00022630"/>
    </source>
</evidence>
<dbReference type="PANTHER" id="PTHR42847:SF4">
    <property type="entry name" value="ALKANESULFONATE MONOOXYGENASE-RELATED"/>
    <property type="match status" value="1"/>
</dbReference>
<evidence type="ECO:0000256" key="4">
    <source>
        <dbReference type="ARBA" id="ARBA00023033"/>
    </source>
</evidence>
<dbReference type="PANTHER" id="PTHR42847">
    <property type="entry name" value="ALKANESULFONATE MONOOXYGENASE"/>
    <property type="match status" value="1"/>
</dbReference>
<name>A0ABV5M0M7_9ACTN</name>
<comment type="caution">
    <text evidence="6">The sequence shown here is derived from an EMBL/GenBank/DDBJ whole genome shotgun (WGS) entry which is preliminary data.</text>
</comment>
<reference evidence="6 7" key="1">
    <citation type="submission" date="2024-09" db="EMBL/GenBank/DDBJ databases">
        <authorList>
            <person name="Sun Q."/>
            <person name="Mori K."/>
        </authorList>
    </citation>
    <scope>NUCLEOTIDE SEQUENCE [LARGE SCALE GENOMIC DNA]</scope>
    <source>
        <strain evidence="6 7">JCM 3307</strain>
    </source>
</reference>
<keyword evidence="1" id="KW-0285">Flavoprotein</keyword>
<dbReference type="EMBL" id="JBHMCA010000014">
    <property type="protein sequence ID" value="MFB9442365.1"/>
    <property type="molecule type" value="Genomic_DNA"/>
</dbReference>
<organism evidence="6 7">
    <name type="scientific">Dactylosporangium vinaceum</name>
    <dbReference type="NCBI Taxonomy" id="53362"/>
    <lineage>
        <taxon>Bacteria</taxon>
        <taxon>Bacillati</taxon>
        <taxon>Actinomycetota</taxon>
        <taxon>Actinomycetes</taxon>
        <taxon>Micromonosporales</taxon>
        <taxon>Micromonosporaceae</taxon>
        <taxon>Dactylosporangium</taxon>
    </lineage>
</organism>
<proteinExistence type="predicted"/>
<evidence type="ECO:0000259" key="5">
    <source>
        <dbReference type="Pfam" id="PF00296"/>
    </source>
</evidence>
<keyword evidence="2" id="KW-0288">FMN</keyword>
<protein>
    <submittedName>
        <fullName evidence="6">LLM class flavin-dependent oxidoreductase</fullName>
        <ecNumber evidence="6">1.-.-.-</ecNumber>
    </submittedName>
</protein>
<dbReference type="EC" id="1.-.-.-" evidence="6"/>
<dbReference type="GO" id="GO:0016491">
    <property type="term" value="F:oxidoreductase activity"/>
    <property type="evidence" value="ECO:0007669"/>
    <property type="project" value="UniProtKB-KW"/>
</dbReference>
<evidence type="ECO:0000256" key="2">
    <source>
        <dbReference type="ARBA" id="ARBA00022643"/>
    </source>
</evidence>
<evidence type="ECO:0000313" key="7">
    <source>
        <dbReference type="Proteomes" id="UP001589608"/>
    </source>
</evidence>
<keyword evidence="3 6" id="KW-0560">Oxidoreductase</keyword>
<evidence type="ECO:0000313" key="6">
    <source>
        <dbReference type="EMBL" id="MFB9442365.1"/>
    </source>
</evidence>
<feature type="domain" description="Luciferase-like" evidence="5">
    <location>
        <begin position="15"/>
        <end position="186"/>
    </location>
</feature>
<dbReference type="InterPro" id="IPR036661">
    <property type="entry name" value="Luciferase-like_sf"/>
</dbReference>
<gene>
    <name evidence="6" type="ORF">ACFFTR_04595</name>
</gene>
<keyword evidence="4" id="KW-0503">Monooxygenase</keyword>
<keyword evidence="7" id="KW-1185">Reference proteome</keyword>
<dbReference type="Proteomes" id="UP001589608">
    <property type="component" value="Unassembled WGS sequence"/>
</dbReference>
<dbReference type="InterPro" id="IPR050172">
    <property type="entry name" value="SsuD_RutA_monooxygenase"/>
</dbReference>
<dbReference type="SUPFAM" id="SSF51679">
    <property type="entry name" value="Bacterial luciferase-like"/>
    <property type="match status" value="1"/>
</dbReference>
<dbReference type="Pfam" id="PF00296">
    <property type="entry name" value="Bac_luciferase"/>
    <property type="match status" value="1"/>
</dbReference>
<dbReference type="Gene3D" id="3.20.20.30">
    <property type="entry name" value="Luciferase-like domain"/>
    <property type="match status" value="1"/>
</dbReference>
<accession>A0ABV5M0M7</accession>
<evidence type="ECO:0000256" key="3">
    <source>
        <dbReference type="ARBA" id="ARBA00023002"/>
    </source>
</evidence>
<dbReference type="RefSeq" id="WP_223101021.1">
    <property type="nucleotide sequence ID" value="NZ_CP061913.1"/>
</dbReference>